<feature type="region of interest" description="Disordered" evidence="1">
    <location>
        <begin position="88"/>
        <end position="115"/>
    </location>
</feature>
<accession>A0A2N5UBJ1</accession>
<feature type="region of interest" description="Disordered" evidence="1">
    <location>
        <begin position="1"/>
        <end position="48"/>
    </location>
</feature>
<evidence type="ECO:0000256" key="1">
    <source>
        <dbReference type="SAM" id="MobiDB-lite"/>
    </source>
</evidence>
<reference evidence="2 3" key="1">
    <citation type="submission" date="2017-11" db="EMBL/GenBank/DDBJ databases">
        <title>De novo assembly and phasing of dikaryotic genomes from two isolates of Puccinia coronata f. sp. avenae, the causal agent of oat crown rust.</title>
        <authorList>
            <person name="Miller M.E."/>
            <person name="Zhang Y."/>
            <person name="Omidvar V."/>
            <person name="Sperschneider J."/>
            <person name="Schwessinger B."/>
            <person name="Raley C."/>
            <person name="Palmer J.M."/>
            <person name="Garnica D."/>
            <person name="Upadhyaya N."/>
            <person name="Rathjen J."/>
            <person name="Taylor J.M."/>
            <person name="Park R.F."/>
            <person name="Dodds P.N."/>
            <person name="Hirsch C.D."/>
            <person name="Kianian S.F."/>
            <person name="Figueroa M."/>
        </authorList>
    </citation>
    <scope>NUCLEOTIDE SEQUENCE [LARGE SCALE GENOMIC DNA]</scope>
    <source>
        <strain evidence="2">12SD80</strain>
    </source>
</reference>
<feature type="compositionally biased region" description="Basic and acidic residues" evidence="1">
    <location>
        <begin position="275"/>
        <end position="287"/>
    </location>
</feature>
<organism evidence="2 3">
    <name type="scientific">Puccinia coronata f. sp. avenae</name>
    <dbReference type="NCBI Taxonomy" id="200324"/>
    <lineage>
        <taxon>Eukaryota</taxon>
        <taxon>Fungi</taxon>
        <taxon>Dikarya</taxon>
        <taxon>Basidiomycota</taxon>
        <taxon>Pucciniomycotina</taxon>
        <taxon>Pucciniomycetes</taxon>
        <taxon>Pucciniales</taxon>
        <taxon>Pucciniaceae</taxon>
        <taxon>Puccinia</taxon>
    </lineage>
</organism>
<protein>
    <submittedName>
        <fullName evidence="2">Uncharacterized protein</fullName>
    </submittedName>
</protein>
<name>A0A2N5UBJ1_9BASI</name>
<comment type="caution">
    <text evidence="2">The sequence shown here is derived from an EMBL/GenBank/DDBJ whole genome shotgun (WGS) entry which is preliminary data.</text>
</comment>
<dbReference type="EMBL" id="PGCI01000184">
    <property type="protein sequence ID" value="PLW35109.1"/>
    <property type="molecule type" value="Genomic_DNA"/>
</dbReference>
<feature type="region of interest" description="Disordered" evidence="1">
    <location>
        <begin position="306"/>
        <end position="403"/>
    </location>
</feature>
<feature type="region of interest" description="Disordered" evidence="1">
    <location>
        <begin position="226"/>
        <end position="287"/>
    </location>
</feature>
<feature type="compositionally biased region" description="Polar residues" evidence="1">
    <location>
        <begin position="100"/>
        <end position="115"/>
    </location>
</feature>
<sequence length="443" mass="50436">MDTHADRSASQPETNDLSDHQQQHYASVTELADTQPQTHPAPQIPTDEFIQHSVRIRSNYRPLLSVPNADDNPLFEDSRGWGFSRKRKYQGLRGKRDSHTSLGRQATEAQDNNEPTTAELAEAAARESNKHHSLPAFYSPDQLSLNIRTVIIPVDTNPMERRKIIVDFSKDISIRWRDSDQKKMYECSKDGLVGEEIGEIEFDYLHLPMKPLRKPYLTLHCHHQNNETGRITPSAPHHQQPPGPPVLESTRLLREMSDSLNESGHYPVSRTLPVHLDHQRRPYDPHHQYRHTGLQTIAARMRNSSIVSSNDHPPPSNRESRPDSTQPTGPLTGPIDRAQNSGESDIGRPPRYPRSSSGGRLTRRPIRWFERPVRDFNSTPSRPSISDPALAEPQPPPAPSSSLRIHSISRDLWVDDLDAFYQQLNPHHPLDQFLYSSMQRADP</sequence>
<dbReference type="Proteomes" id="UP000235392">
    <property type="component" value="Unassembled WGS sequence"/>
</dbReference>
<gene>
    <name evidence="2" type="ORF">PCASD_12988</name>
</gene>
<evidence type="ECO:0000313" key="2">
    <source>
        <dbReference type="EMBL" id="PLW35109.1"/>
    </source>
</evidence>
<dbReference type="AlphaFoldDB" id="A0A2N5UBJ1"/>
<proteinExistence type="predicted"/>
<evidence type="ECO:0000313" key="3">
    <source>
        <dbReference type="Proteomes" id="UP000235392"/>
    </source>
</evidence>